<dbReference type="EMBL" id="MT631136">
    <property type="protein sequence ID" value="QNO45618.1"/>
    <property type="molecule type" value="Genomic_DNA"/>
</dbReference>
<dbReference type="AlphaFoldDB" id="A0A7G9Y2G6"/>
<name>A0A7G9Y2G6_9EURY</name>
<dbReference type="EMBL" id="MT630718">
    <property type="protein sequence ID" value="QNO42200.1"/>
    <property type="molecule type" value="Genomic_DNA"/>
</dbReference>
<accession>A0A7G9Y2G6</accession>
<gene>
    <name evidence="3" type="ORF">AAMIBBNB_00003</name>
    <name evidence="4" type="ORF">JMABOEBK_00015</name>
    <name evidence="2" type="ORF">OONBJFFA_00015</name>
</gene>
<evidence type="ECO:0000313" key="4">
    <source>
        <dbReference type="EMBL" id="QNO45618.1"/>
    </source>
</evidence>
<protein>
    <submittedName>
        <fullName evidence="2">Uncharacterized protein</fullName>
    </submittedName>
</protein>
<evidence type="ECO:0000256" key="1">
    <source>
        <dbReference type="SAM" id="MobiDB-lite"/>
    </source>
</evidence>
<evidence type="ECO:0000313" key="3">
    <source>
        <dbReference type="EMBL" id="QNO45394.1"/>
    </source>
</evidence>
<reference evidence="2" key="1">
    <citation type="submission" date="2020-06" db="EMBL/GenBank/DDBJ databases">
        <title>Unique genomic features of the anaerobic methanotrophic archaea.</title>
        <authorList>
            <person name="Chadwick G.L."/>
            <person name="Skennerton C.T."/>
            <person name="Laso-Perez R."/>
            <person name="Leu A.O."/>
            <person name="Speth D.R."/>
            <person name="Yu H."/>
            <person name="Morgan-Lang C."/>
            <person name="Hatzenpichler R."/>
            <person name="Goudeau D."/>
            <person name="Malmstrom R."/>
            <person name="Brazelton W.J."/>
            <person name="Woyke T."/>
            <person name="Hallam S.J."/>
            <person name="Tyson G.W."/>
            <person name="Wegener G."/>
            <person name="Boetius A."/>
            <person name="Orphan V."/>
        </authorList>
    </citation>
    <scope>NUCLEOTIDE SEQUENCE</scope>
</reference>
<feature type="region of interest" description="Disordered" evidence="1">
    <location>
        <begin position="67"/>
        <end position="115"/>
    </location>
</feature>
<organism evidence="2">
    <name type="scientific">Candidatus Methanogaster sp. ANME-2c ERB4</name>
    <dbReference type="NCBI Taxonomy" id="2759911"/>
    <lineage>
        <taxon>Archaea</taxon>
        <taxon>Methanobacteriati</taxon>
        <taxon>Methanobacteriota</taxon>
        <taxon>Stenosarchaea group</taxon>
        <taxon>Methanomicrobia</taxon>
        <taxon>Methanosarcinales</taxon>
        <taxon>ANME-2 cluster</taxon>
        <taxon>Candidatus Methanogasteraceae</taxon>
        <taxon>Candidatus Methanogaster</taxon>
    </lineage>
</organism>
<sequence>MEIVMQMRYMNGFLRELSENILNHIKILSDWRTKTIRDYVELSFIGFSRSEVGGFGSTAKPAVLLTKEPDIPERVTSTKTTTHAHSESPPPLSCPAHAHTRPAIRGSVRGTCAPS</sequence>
<evidence type="ECO:0000313" key="2">
    <source>
        <dbReference type="EMBL" id="QNO42200.1"/>
    </source>
</evidence>
<proteinExistence type="predicted"/>
<dbReference type="EMBL" id="MT631107">
    <property type="protein sequence ID" value="QNO45394.1"/>
    <property type="molecule type" value="Genomic_DNA"/>
</dbReference>